<dbReference type="RefSeq" id="WP_323329754.1">
    <property type="nucleotide sequence ID" value="NZ_JAYFSI010000005.1"/>
</dbReference>
<dbReference type="PROSITE" id="PS50093">
    <property type="entry name" value="PKD"/>
    <property type="match status" value="1"/>
</dbReference>
<reference evidence="2 3" key="1">
    <citation type="submission" date="2023-12" db="EMBL/GenBank/DDBJ databases">
        <title>Amycolatopsis sp. V23-08.</title>
        <authorList>
            <person name="Somphong A."/>
        </authorList>
    </citation>
    <scope>NUCLEOTIDE SEQUENCE [LARGE SCALE GENOMIC DNA]</scope>
    <source>
        <strain evidence="2 3">V23-08</strain>
    </source>
</reference>
<feature type="domain" description="PKD" evidence="1">
    <location>
        <begin position="60"/>
        <end position="150"/>
    </location>
</feature>
<dbReference type="InterPro" id="IPR000601">
    <property type="entry name" value="PKD_dom"/>
</dbReference>
<evidence type="ECO:0000259" key="1">
    <source>
        <dbReference type="PROSITE" id="PS50093"/>
    </source>
</evidence>
<accession>A0ABU5R8T9</accession>
<dbReference type="CDD" id="cd00146">
    <property type="entry name" value="PKD"/>
    <property type="match status" value="1"/>
</dbReference>
<evidence type="ECO:0000313" key="2">
    <source>
        <dbReference type="EMBL" id="MEA5362270.1"/>
    </source>
</evidence>
<keyword evidence="3" id="KW-1185">Reference proteome</keyword>
<dbReference type="InterPro" id="IPR013783">
    <property type="entry name" value="Ig-like_fold"/>
</dbReference>
<organism evidence="2 3">
    <name type="scientific">Amycolatopsis heterodermiae</name>
    <dbReference type="NCBI Taxonomy" id="3110235"/>
    <lineage>
        <taxon>Bacteria</taxon>
        <taxon>Bacillati</taxon>
        <taxon>Actinomycetota</taxon>
        <taxon>Actinomycetes</taxon>
        <taxon>Pseudonocardiales</taxon>
        <taxon>Pseudonocardiaceae</taxon>
        <taxon>Amycolatopsis</taxon>
    </lineage>
</organism>
<proteinExistence type="predicted"/>
<protein>
    <submittedName>
        <fullName evidence="2">PKD domain-containing protein</fullName>
    </submittedName>
</protein>
<sequence length="306" mass="30087">MDSGTTCSFGNAAALSTTVTCDDDGVFTLTLSANDGLHPDVVKTTTLTLANVAPVVTITAPAAGANVTRGTPVTFTAPFTDAGKHDTHTCTIDFGDGSPAATGTVAQGAGSGTCTASHAYTGVGAHTATVKVTDDDGGIGTATVKVVTFVNAEAWALSASGPVTVAKTPLAGCPPSSDKTTASVNVLGLASVNALHAQCALDVDTGRTNASATVSGASLLGGLISVTDIETSCVANEQGMSGSSRVGKINGQVIGTAPVTIGIPGVATVYANQTVAGPNGQLAQYAVRVVTLLGQEIVLSGCRMGF</sequence>
<dbReference type="InterPro" id="IPR035986">
    <property type="entry name" value="PKD_dom_sf"/>
</dbReference>
<dbReference type="Gene3D" id="2.60.40.10">
    <property type="entry name" value="Immunoglobulins"/>
    <property type="match status" value="1"/>
</dbReference>
<gene>
    <name evidence="2" type="ORF">VA596_22225</name>
</gene>
<comment type="caution">
    <text evidence="2">The sequence shown here is derived from an EMBL/GenBank/DDBJ whole genome shotgun (WGS) entry which is preliminary data.</text>
</comment>
<evidence type="ECO:0000313" key="3">
    <source>
        <dbReference type="Proteomes" id="UP001304298"/>
    </source>
</evidence>
<dbReference type="Pfam" id="PF18911">
    <property type="entry name" value="PKD_4"/>
    <property type="match status" value="1"/>
</dbReference>
<dbReference type="NCBIfam" id="NF040603">
    <property type="entry name" value="choice_anch_P"/>
    <property type="match status" value="1"/>
</dbReference>
<name>A0ABU5R8T9_9PSEU</name>
<dbReference type="SUPFAM" id="SSF49299">
    <property type="entry name" value="PKD domain"/>
    <property type="match status" value="1"/>
</dbReference>
<dbReference type="EMBL" id="JAYFSI010000005">
    <property type="protein sequence ID" value="MEA5362270.1"/>
    <property type="molecule type" value="Genomic_DNA"/>
</dbReference>
<dbReference type="Proteomes" id="UP001304298">
    <property type="component" value="Unassembled WGS sequence"/>
</dbReference>